<dbReference type="AlphaFoldDB" id="W8KLL6"/>
<dbReference type="InterPro" id="IPR036890">
    <property type="entry name" value="HATPase_C_sf"/>
</dbReference>
<dbReference type="SUPFAM" id="SSF47384">
    <property type="entry name" value="Homodimeric domain of signal transducing histidine kinase"/>
    <property type="match status" value="1"/>
</dbReference>
<protein>
    <recommendedName>
        <fullName evidence="3">histidine kinase</fullName>
        <ecNumber evidence="3">2.7.13.3</ecNumber>
    </recommendedName>
</protein>
<dbReference type="RefSeq" id="WP_025280170.1">
    <property type="nucleotide sequence ID" value="NZ_CP007268.1"/>
</dbReference>
<dbReference type="PANTHER" id="PTHR45436:SF5">
    <property type="entry name" value="SENSOR HISTIDINE KINASE TRCS"/>
    <property type="match status" value="1"/>
</dbReference>
<evidence type="ECO:0000256" key="11">
    <source>
        <dbReference type="SAM" id="Coils"/>
    </source>
</evidence>
<dbReference type="Pfam" id="PF00672">
    <property type="entry name" value="HAMP"/>
    <property type="match status" value="1"/>
</dbReference>
<dbReference type="Gene3D" id="1.10.287.130">
    <property type="match status" value="1"/>
</dbReference>
<dbReference type="CDD" id="cd06225">
    <property type="entry name" value="HAMP"/>
    <property type="match status" value="1"/>
</dbReference>
<name>W8KLL6_9GAMM</name>
<dbReference type="EMBL" id="CP007268">
    <property type="protein sequence ID" value="AHK77872.1"/>
    <property type="molecule type" value="Genomic_DNA"/>
</dbReference>
<dbReference type="SMART" id="SM00304">
    <property type="entry name" value="HAMP"/>
    <property type="match status" value="1"/>
</dbReference>
<evidence type="ECO:0000259" key="13">
    <source>
        <dbReference type="PROSITE" id="PS50109"/>
    </source>
</evidence>
<evidence type="ECO:0000256" key="6">
    <source>
        <dbReference type="ARBA" id="ARBA00022692"/>
    </source>
</evidence>
<organism evidence="15 16">
    <name type="scientific">Ectothiorhodospira haloalkaliphila</name>
    <dbReference type="NCBI Taxonomy" id="421628"/>
    <lineage>
        <taxon>Bacteria</taxon>
        <taxon>Pseudomonadati</taxon>
        <taxon>Pseudomonadota</taxon>
        <taxon>Gammaproteobacteria</taxon>
        <taxon>Chromatiales</taxon>
        <taxon>Ectothiorhodospiraceae</taxon>
        <taxon>Ectothiorhodospira</taxon>
    </lineage>
</organism>
<dbReference type="Pfam" id="PF00512">
    <property type="entry name" value="HisKA"/>
    <property type="match status" value="1"/>
</dbReference>
<keyword evidence="10 12" id="KW-0472">Membrane</keyword>
<evidence type="ECO:0000256" key="5">
    <source>
        <dbReference type="ARBA" id="ARBA00022679"/>
    </source>
</evidence>
<evidence type="ECO:0000256" key="4">
    <source>
        <dbReference type="ARBA" id="ARBA00022553"/>
    </source>
</evidence>
<dbReference type="SUPFAM" id="SSF158472">
    <property type="entry name" value="HAMP domain-like"/>
    <property type="match status" value="1"/>
</dbReference>
<keyword evidence="5" id="KW-0808">Transferase</keyword>
<evidence type="ECO:0000256" key="2">
    <source>
        <dbReference type="ARBA" id="ARBA00004370"/>
    </source>
</evidence>
<feature type="coiled-coil region" evidence="11">
    <location>
        <begin position="226"/>
        <end position="267"/>
    </location>
</feature>
<dbReference type="SMART" id="SM00388">
    <property type="entry name" value="HisKA"/>
    <property type="match status" value="1"/>
</dbReference>
<evidence type="ECO:0000256" key="10">
    <source>
        <dbReference type="ARBA" id="ARBA00023136"/>
    </source>
</evidence>
<keyword evidence="4" id="KW-0597">Phosphoprotein</keyword>
<dbReference type="PANTHER" id="PTHR45436">
    <property type="entry name" value="SENSOR HISTIDINE KINASE YKOH"/>
    <property type="match status" value="1"/>
</dbReference>
<dbReference type="SUPFAM" id="SSF55874">
    <property type="entry name" value="ATPase domain of HSP90 chaperone/DNA topoisomerase II/histidine kinase"/>
    <property type="match status" value="1"/>
</dbReference>
<dbReference type="PROSITE" id="PS50109">
    <property type="entry name" value="HIS_KIN"/>
    <property type="match status" value="1"/>
</dbReference>
<reference evidence="15 16" key="1">
    <citation type="journal article" date="2014" name="J Genomics">
        <title>Draft Genome Sequence of the Extremely Halophilic Phototrophic Purple Sulfur Bacterium Halorhodospira halochloris.</title>
        <authorList>
            <person name="Singh K.S."/>
            <person name="Kirksey J."/>
            <person name="Hoff W.D."/>
            <person name="Deole R."/>
        </authorList>
    </citation>
    <scope>NUCLEOTIDE SEQUENCE [LARGE SCALE GENOMIC DNA]</scope>
    <source>
        <strain evidence="15 16">A</strain>
    </source>
</reference>
<dbReference type="InterPro" id="IPR050428">
    <property type="entry name" value="TCS_sensor_his_kinase"/>
</dbReference>
<evidence type="ECO:0000313" key="15">
    <source>
        <dbReference type="EMBL" id="AHK77872.1"/>
    </source>
</evidence>
<evidence type="ECO:0000313" key="16">
    <source>
        <dbReference type="Proteomes" id="UP000019442"/>
    </source>
</evidence>
<dbReference type="SMART" id="SM00387">
    <property type="entry name" value="HATPase_c"/>
    <property type="match status" value="1"/>
</dbReference>
<dbReference type="InterPro" id="IPR005467">
    <property type="entry name" value="His_kinase_dom"/>
</dbReference>
<evidence type="ECO:0000256" key="8">
    <source>
        <dbReference type="ARBA" id="ARBA00022989"/>
    </source>
</evidence>
<dbReference type="Gene3D" id="3.30.565.10">
    <property type="entry name" value="Histidine kinase-like ATPase, C-terminal domain"/>
    <property type="match status" value="1"/>
</dbReference>
<dbReference type="Proteomes" id="UP000019442">
    <property type="component" value="Chromosome"/>
</dbReference>
<proteinExistence type="predicted"/>
<evidence type="ECO:0000256" key="9">
    <source>
        <dbReference type="ARBA" id="ARBA00023012"/>
    </source>
</evidence>
<dbReference type="HOGENOM" id="CLU_000445_89_29_6"/>
<evidence type="ECO:0000256" key="7">
    <source>
        <dbReference type="ARBA" id="ARBA00022777"/>
    </source>
</evidence>
<dbReference type="InterPro" id="IPR036097">
    <property type="entry name" value="HisK_dim/P_sf"/>
</dbReference>
<dbReference type="EC" id="2.7.13.3" evidence="3"/>
<dbReference type="PROSITE" id="PS50885">
    <property type="entry name" value="HAMP"/>
    <property type="match status" value="1"/>
</dbReference>
<evidence type="ECO:0000256" key="3">
    <source>
        <dbReference type="ARBA" id="ARBA00012438"/>
    </source>
</evidence>
<dbReference type="PATRIC" id="fig|1354791.3.peg.24"/>
<dbReference type="GO" id="GO:0016020">
    <property type="term" value="C:membrane"/>
    <property type="evidence" value="ECO:0007669"/>
    <property type="project" value="UniProtKB-SubCell"/>
</dbReference>
<feature type="transmembrane region" description="Helical" evidence="12">
    <location>
        <begin position="172"/>
        <end position="191"/>
    </location>
</feature>
<sequence length="499" mass="54536">MTFPAYPYSLRSALLGFVLAPLLLIVLLAGWSGLTSLEAHMETRMQQDIELVARAIHLPLSDALARGERANVQQALDSAFRIDQVYGAYVYDHQGELVAASGPRSPSMDRRRDARLATVTGTHGAFDDRSGQEIYSFFMPLSDAGGRINGLLQVTRHGGDFHEDLMQVRSRALMALGVLSLLFVAVVVLGHHRAVGRHVSRLVNAMARVGQGDRQLRVAGAGPRELRVLAEAMNRMLDNMDRSNAELEAQRRHQAALEERLRQSEKLAAIGQLAAGVAHELGSPLGVINGQAQRALRRVEAETPQARALAEIRQEVGRMDRIVRQLMDFGRRNPPRVRDEPVRRLVSAALAQVEDEARTRGTTLRLVNQEDGPVIPMDRARLEQALTNLLRNAIQATPGGQVQVSWTSAQGRLALVVEDDGPGIDPDHRSRLFEPFFTTKSVGSGTGLGLAVAHGAVTEHHGEIHVEESPLGGARFVLHLPLNVVATEGNDDPDLQQKP</sequence>
<dbReference type="Pfam" id="PF02518">
    <property type="entry name" value="HATPase_c"/>
    <property type="match status" value="1"/>
</dbReference>
<dbReference type="KEGG" id="hhc:M911_00125"/>
<keyword evidence="11" id="KW-0175">Coiled coil</keyword>
<keyword evidence="7 15" id="KW-0418">Kinase</keyword>
<dbReference type="PRINTS" id="PR00344">
    <property type="entry name" value="BCTRLSENSOR"/>
</dbReference>
<feature type="domain" description="Histidine kinase" evidence="13">
    <location>
        <begin position="276"/>
        <end position="484"/>
    </location>
</feature>
<keyword evidence="16" id="KW-1185">Reference proteome</keyword>
<evidence type="ECO:0000259" key="14">
    <source>
        <dbReference type="PROSITE" id="PS50885"/>
    </source>
</evidence>
<reference evidence="16" key="2">
    <citation type="submission" date="2014-02" db="EMBL/GenBank/DDBJ databases">
        <title>Draft Genome Sequence of extremely halophilic bacteria Halorhodospira halochloris.</title>
        <authorList>
            <person name="Singh K.S."/>
        </authorList>
    </citation>
    <scope>NUCLEOTIDE SEQUENCE [LARGE SCALE GENOMIC DNA]</scope>
    <source>
        <strain evidence="16">A</strain>
    </source>
</reference>
<dbReference type="InterPro" id="IPR003594">
    <property type="entry name" value="HATPase_dom"/>
</dbReference>
<dbReference type="GO" id="GO:0000155">
    <property type="term" value="F:phosphorelay sensor kinase activity"/>
    <property type="evidence" value="ECO:0007669"/>
    <property type="project" value="InterPro"/>
</dbReference>
<dbReference type="InterPro" id="IPR003661">
    <property type="entry name" value="HisK_dim/P_dom"/>
</dbReference>
<dbReference type="InterPro" id="IPR004358">
    <property type="entry name" value="Sig_transdc_His_kin-like_C"/>
</dbReference>
<dbReference type="OrthoDB" id="1931120at2"/>
<feature type="transmembrane region" description="Helical" evidence="12">
    <location>
        <begin position="12"/>
        <end position="34"/>
    </location>
</feature>
<keyword evidence="6 12" id="KW-0812">Transmembrane</keyword>
<dbReference type="InterPro" id="IPR003660">
    <property type="entry name" value="HAMP_dom"/>
</dbReference>
<dbReference type="CDD" id="cd00082">
    <property type="entry name" value="HisKA"/>
    <property type="match status" value="1"/>
</dbReference>
<accession>W8KLL6</accession>
<keyword evidence="8 12" id="KW-1133">Transmembrane helix</keyword>
<evidence type="ECO:0000256" key="1">
    <source>
        <dbReference type="ARBA" id="ARBA00000085"/>
    </source>
</evidence>
<comment type="catalytic activity">
    <reaction evidence="1">
        <text>ATP + protein L-histidine = ADP + protein N-phospho-L-histidine.</text>
        <dbReference type="EC" id="2.7.13.3"/>
    </reaction>
</comment>
<gene>
    <name evidence="15" type="ORF">M911_00125</name>
</gene>
<feature type="domain" description="HAMP" evidence="14">
    <location>
        <begin position="193"/>
        <end position="245"/>
    </location>
</feature>
<comment type="subcellular location">
    <subcellularLocation>
        <location evidence="2">Membrane</location>
    </subcellularLocation>
</comment>
<dbReference type="Gene3D" id="6.10.340.10">
    <property type="match status" value="1"/>
</dbReference>
<evidence type="ECO:0000256" key="12">
    <source>
        <dbReference type="SAM" id="Phobius"/>
    </source>
</evidence>
<dbReference type="CDD" id="cd18773">
    <property type="entry name" value="PDC1_HK_sensor"/>
    <property type="match status" value="1"/>
</dbReference>
<keyword evidence="9" id="KW-0902">Two-component regulatory system</keyword>